<dbReference type="RefSeq" id="WP_190352971.1">
    <property type="nucleotide sequence ID" value="NZ_JACJPY010000111.1"/>
</dbReference>
<reference evidence="1" key="2">
    <citation type="submission" date="2020-08" db="EMBL/GenBank/DDBJ databases">
        <authorList>
            <person name="Chen M."/>
            <person name="Teng W."/>
            <person name="Zhao L."/>
            <person name="Hu C."/>
            <person name="Zhou Y."/>
            <person name="Han B."/>
            <person name="Song L."/>
            <person name="Shu W."/>
        </authorList>
    </citation>
    <scope>NUCLEOTIDE SEQUENCE</scope>
    <source>
        <strain evidence="1">FACHB-1277</strain>
    </source>
</reference>
<dbReference type="EMBL" id="JACJPY010000111">
    <property type="protein sequence ID" value="MBD2152503.1"/>
    <property type="molecule type" value="Genomic_DNA"/>
</dbReference>
<sequence length="55" mass="6506">MSKQNDVRYLSWAQYSYLLSQGKIKIQHQKTAQEIETEKLIQRCADAVERGDRFC</sequence>
<name>A0A926UX39_9CYAN</name>
<accession>A0A926UX39</accession>
<gene>
    <name evidence="1" type="ORF">H6F44_20625</name>
</gene>
<dbReference type="Proteomes" id="UP000631421">
    <property type="component" value="Unassembled WGS sequence"/>
</dbReference>
<keyword evidence="2" id="KW-1185">Reference proteome</keyword>
<comment type="caution">
    <text evidence="1">The sequence shown here is derived from an EMBL/GenBank/DDBJ whole genome shotgun (WGS) entry which is preliminary data.</text>
</comment>
<protein>
    <submittedName>
        <fullName evidence="1">Uncharacterized protein</fullName>
    </submittedName>
</protein>
<reference evidence="1" key="1">
    <citation type="journal article" date="2015" name="ISME J.">
        <title>Draft Genome Sequence of Streptomyces incarnatus NRRL8089, which Produces the Nucleoside Antibiotic Sinefungin.</title>
        <authorList>
            <person name="Oshima K."/>
            <person name="Hattori M."/>
            <person name="Shimizu H."/>
            <person name="Fukuda K."/>
            <person name="Nemoto M."/>
            <person name="Inagaki K."/>
            <person name="Tamura T."/>
        </authorList>
    </citation>
    <scope>NUCLEOTIDE SEQUENCE</scope>
    <source>
        <strain evidence="1">FACHB-1277</strain>
    </source>
</reference>
<proteinExistence type="predicted"/>
<organism evidence="1 2">
    <name type="scientific">Pseudanabaena cinerea FACHB-1277</name>
    <dbReference type="NCBI Taxonomy" id="2949581"/>
    <lineage>
        <taxon>Bacteria</taxon>
        <taxon>Bacillati</taxon>
        <taxon>Cyanobacteriota</taxon>
        <taxon>Cyanophyceae</taxon>
        <taxon>Pseudanabaenales</taxon>
        <taxon>Pseudanabaenaceae</taxon>
        <taxon>Pseudanabaena</taxon>
        <taxon>Pseudanabaena cinerea</taxon>
    </lineage>
</organism>
<dbReference type="AlphaFoldDB" id="A0A926UX39"/>
<evidence type="ECO:0000313" key="2">
    <source>
        <dbReference type="Proteomes" id="UP000631421"/>
    </source>
</evidence>
<evidence type="ECO:0000313" key="1">
    <source>
        <dbReference type="EMBL" id="MBD2152503.1"/>
    </source>
</evidence>